<evidence type="ECO:0000313" key="4">
    <source>
        <dbReference type="Proteomes" id="UP000176854"/>
    </source>
</evidence>
<dbReference type="PANTHER" id="PTHR46401:SF2">
    <property type="entry name" value="GLYCOSYLTRANSFERASE WBBK-RELATED"/>
    <property type="match status" value="1"/>
</dbReference>
<evidence type="ECO:0000313" key="3">
    <source>
        <dbReference type="EMBL" id="OGG10125.1"/>
    </source>
</evidence>
<dbReference type="CDD" id="cd03809">
    <property type="entry name" value="GT4_MtfB-like"/>
    <property type="match status" value="1"/>
</dbReference>
<reference evidence="3 4" key="1">
    <citation type="journal article" date="2016" name="Nat. Commun.">
        <title>Thousands of microbial genomes shed light on interconnected biogeochemical processes in an aquifer system.</title>
        <authorList>
            <person name="Anantharaman K."/>
            <person name="Brown C.T."/>
            <person name="Hug L.A."/>
            <person name="Sharon I."/>
            <person name="Castelle C.J."/>
            <person name="Probst A.J."/>
            <person name="Thomas B.C."/>
            <person name="Singh A."/>
            <person name="Wilkins M.J."/>
            <person name="Karaoz U."/>
            <person name="Brodie E.L."/>
            <person name="Williams K.H."/>
            <person name="Hubbard S.S."/>
            <person name="Banfield J.F."/>
        </authorList>
    </citation>
    <scope>NUCLEOTIDE SEQUENCE [LARGE SCALE GENOMIC DNA]</scope>
</reference>
<protein>
    <recommendedName>
        <fullName evidence="2">Glycosyl transferase family 1 domain-containing protein</fullName>
    </recommendedName>
</protein>
<dbReference type="STRING" id="1798373.A2154_00160"/>
<keyword evidence="1" id="KW-0808">Transferase</keyword>
<accession>A0A1F5ZCP1</accession>
<dbReference type="Gene3D" id="3.40.50.2000">
    <property type="entry name" value="Glycogen Phosphorylase B"/>
    <property type="match status" value="2"/>
</dbReference>
<dbReference type="PANTHER" id="PTHR46401">
    <property type="entry name" value="GLYCOSYLTRANSFERASE WBBK-RELATED"/>
    <property type="match status" value="1"/>
</dbReference>
<gene>
    <name evidence="3" type="ORF">A2154_00160</name>
</gene>
<dbReference type="GO" id="GO:0009103">
    <property type="term" value="P:lipopolysaccharide biosynthetic process"/>
    <property type="evidence" value="ECO:0007669"/>
    <property type="project" value="TreeGrafter"/>
</dbReference>
<dbReference type="Pfam" id="PF00534">
    <property type="entry name" value="Glycos_transf_1"/>
    <property type="match status" value="1"/>
</dbReference>
<dbReference type="AlphaFoldDB" id="A0A1F5ZCP1"/>
<dbReference type="InterPro" id="IPR001296">
    <property type="entry name" value="Glyco_trans_1"/>
</dbReference>
<feature type="domain" description="Glycosyl transferase family 1" evidence="2">
    <location>
        <begin position="186"/>
        <end position="342"/>
    </location>
</feature>
<comment type="caution">
    <text evidence="3">The sequence shown here is derived from an EMBL/GenBank/DDBJ whole genome shotgun (WGS) entry which is preliminary data.</text>
</comment>
<dbReference type="FunFam" id="3.40.50.2000:FF:000119">
    <property type="entry name" value="Glycosyl transferase group 1"/>
    <property type="match status" value="1"/>
</dbReference>
<proteinExistence type="predicted"/>
<organism evidence="3 4">
    <name type="scientific">Candidatus Gottesmanbacteria bacterium RBG_16_43_7</name>
    <dbReference type="NCBI Taxonomy" id="1798373"/>
    <lineage>
        <taxon>Bacteria</taxon>
        <taxon>Candidatus Gottesmaniibacteriota</taxon>
    </lineage>
</organism>
<dbReference type="EMBL" id="MFJC01000004">
    <property type="protein sequence ID" value="OGG10125.1"/>
    <property type="molecule type" value="Genomic_DNA"/>
</dbReference>
<dbReference type="Proteomes" id="UP000176854">
    <property type="component" value="Unassembled WGS sequence"/>
</dbReference>
<name>A0A1F5ZCP1_9BACT</name>
<evidence type="ECO:0000259" key="2">
    <source>
        <dbReference type="Pfam" id="PF00534"/>
    </source>
</evidence>
<dbReference type="GO" id="GO:0016757">
    <property type="term" value="F:glycosyltransferase activity"/>
    <property type="evidence" value="ECO:0007669"/>
    <property type="project" value="InterPro"/>
</dbReference>
<sequence>MIIAVDGYEANARPRVGIGRYSFELLQAMHLIVAGKNEPGITVRVYHPGQLVSDMPPIHHNWQYKSRYPQQLWTFLALPAGLNRDRPRADIIFSPTHYAPRFTSLPKVISIMDVSYLYFPQMFRKRDLYKLVHWTGYSVRHARAVLTISDHAKHAIIRAYGLFEKDIYVTYPGIAGISGGCMTFTEIAQKHSIPPHFILAVGTLQPRKNYVRLIAAFGNLLKNPKLKYPSIKLVIVGKRGWIYNEILSSPQKEGIADRVIFLDYVPDTELHLLYKNALCLAMPSLYEGFGLPVLEAMSHGCPVVVSRVSSLPEIADKAGVYIDPESTDSITRGLLKAVQERNLIQGRNRIKAGLARSKMFTWDQAAKKTLEILESVVKKSKIKN</sequence>
<dbReference type="SUPFAM" id="SSF53756">
    <property type="entry name" value="UDP-Glycosyltransferase/glycogen phosphorylase"/>
    <property type="match status" value="1"/>
</dbReference>
<evidence type="ECO:0000256" key="1">
    <source>
        <dbReference type="ARBA" id="ARBA00022679"/>
    </source>
</evidence>